<gene>
    <name evidence="3" type="ORF">CPB84DRAFT_665725</name>
</gene>
<dbReference type="Proteomes" id="UP000724874">
    <property type="component" value="Unassembled WGS sequence"/>
</dbReference>
<feature type="region of interest" description="Disordered" evidence="1">
    <location>
        <begin position="72"/>
        <end position="161"/>
    </location>
</feature>
<keyword evidence="4" id="KW-1185">Reference proteome</keyword>
<keyword evidence="2" id="KW-0812">Transmembrane</keyword>
<dbReference type="AlphaFoldDB" id="A0A9P5TP86"/>
<feature type="compositionally biased region" description="Polar residues" evidence="1">
    <location>
        <begin position="21"/>
        <end position="30"/>
    </location>
</feature>
<feature type="compositionally biased region" description="Basic and acidic residues" evidence="1">
    <location>
        <begin position="1"/>
        <end position="16"/>
    </location>
</feature>
<feature type="region of interest" description="Disordered" evidence="1">
    <location>
        <begin position="1"/>
        <end position="60"/>
    </location>
</feature>
<organism evidence="3 4">
    <name type="scientific">Gymnopilus junonius</name>
    <name type="common">Spectacular rustgill mushroom</name>
    <name type="synonym">Gymnopilus spectabilis subsp. junonius</name>
    <dbReference type="NCBI Taxonomy" id="109634"/>
    <lineage>
        <taxon>Eukaryota</taxon>
        <taxon>Fungi</taxon>
        <taxon>Dikarya</taxon>
        <taxon>Basidiomycota</taxon>
        <taxon>Agaricomycotina</taxon>
        <taxon>Agaricomycetes</taxon>
        <taxon>Agaricomycetidae</taxon>
        <taxon>Agaricales</taxon>
        <taxon>Agaricineae</taxon>
        <taxon>Hymenogastraceae</taxon>
        <taxon>Gymnopilus</taxon>
    </lineage>
</organism>
<evidence type="ECO:0000313" key="4">
    <source>
        <dbReference type="Proteomes" id="UP000724874"/>
    </source>
</evidence>
<evidence type="ECO:0000256" key="2">
    <source>
        <dbReference type="SAM" id="Phobius"/>
    </source>
</evidence>
<evidence type="ECO:0000313" key="3">
    <source>
        <dbReference type="EMBL" id="KAF8904385.1"/>
    </source>
</evidence>
<name>A0A9P5TP86_GYMJU</name>
<feature type="compositionally biased region" description="Polar residues" evidence="1">
    <location>
        <begin position="117"/>
        <end position="142"/>
    </location>
</feature>
<dbReference type="EMBL" id="JADNYJ010000026">
    <property type="protein sequence ID" value="KAF8904385.1"/>
    <property type="molecule type" value="Genomic_DNA"/>
</dbReference>
<sequence>MTKPMRDSWDDSDNGRRYPSTPVNRLQTPGTIDKTPKPPGGWIATPGPSSSSRLLERDVPEANVELVTPVASLSKGSSFNPKTPGVPGGWLNTPAPKKSILKVRFNAGATSREESQMDNQRSVNTSPLSGHSDSQSTIREGTSSALPPSPRSPSKSKGPGIRILNAFGKEEESSEIQDDYRSRSVLRVVDAMGREVEDRHTKSENDVRPEELDSRKLTRGELLSNIRRGLDDLVGEFDDIESDEEDSITKARIQELHTLSKEARMARERIQSQNLGAERIKLLRPLPSGDGSLRSRWPFYVMMTLVQFLLLVFVYRLAINLTKRHFLNTYYDPFNPDVHLYLFNSDSSRPFTDSDFSGSWYYLVIRYLGGKSWHGLLHFAKDIPSYFWNLWDDESVSGSVWLPT</sequence>
<dbReference type="OrthoDB" id="3230534at2759"/>
<feature type="transmembrane region" description="Helical" evidence="2">
    <location>
        <begin position="297"/>
        <end position="318"/>
    </location>
</feature>
<keyword evidence="2" id="KW-1133">Transmembrane helix</keyword>
<protein>
    <submittedName>
        <fullName evidence="3">Uncharacterized protein</fullName>
    </submittedName>
</protein>
<comment type="caution">
    <text evidence="3">The sequence shown here is derived from an EMBL/GenBank/DDBJ whole genome shotgun (WGS) entry which is preliminary data.</text>
</comment>
<reference evidence="3" key="1">
    <citation type="submission" date="2020-11" db="EMBL/GenBank/DDBJ databases">
        <authorList>
            <consortium name="DOE Joint Genome Institute"/>
            <person name="Ahrendt S."/>
            <person name="Riley R."/>
            <person name="Andreopoulos W."/>
            <person name="LaButti K."/>
            <person name="Pangilinan J."/>
            <person name="Ruiz-duenas F.J."/>
            <person name="Barrasa J.M."/>
            <person name="Sanchez-Garcia M."/>
            <person name="Camarero S."/>
            <person name="Miyauchi S."/>
            <person name="Serrano A."/>
            <person name="Linde D."/>
            <person name="Babiker R."/>
            <person name="Drula E."/>
            <person name="Ayuso-Fernandez I."/>
            <person name="Pacheco R."/>
            <person name="Padilla G."/>
            <person name="Ferreira P."/>
            <person name="Barriuso J."/>
            <person name="Kellner H."/>
            <person name="Castanera R."/>
            <person name="Alfaro M."/>
            <person name="Ramirez L."/>
            <person name="Pisabarro A.G."/>
            <person name="Kuo A."/>
            <person name="Tritt A."/>
            <person name="Lipzen A."/>
            <person name="He G."/>
            <person name="Yan M."/>
            <person name="Ng V."/>
            <person name="Cullen D."/>
            <person name="Martin F."/>
            <person name="Rosso M.-N."/>
            <person name="Henrissat B."/>
            <person name="Hibbett D."/>
            <person name="Martinez A.T."/>
            <person name="Grigoriev I.V."/>
        </authorList>
    </citation>
    <scope>NUCLEOTIDE SEQUENCE</scope>
    <source>
        <strain evidence="3">AH 44721</strain>
    </source>
</reference>
<evidence type="ECO:0000256" key="1">
    <source>
        <dbReference type="SAM" id="MobiDB-lite"/>
    </source>
</evidence>
<keyword evidence="2" id="KW-0472">Membrane</keyword>
<proteinExistence type="predicted"/>
<accession>A0A9P5TP86</accession>